<protein>
    <recommendedName>
        <fullName evidence="1">EAL domain-containing protein</fullName>
    </recommendedName>
</protein>
<dbReference type="PROSITE" id="PS50883">
    <property type="entry name" value="EAL"/>
    <property type="match status" value="1"/>
</dbReference>
<dbReference type="PANTHER" id="PTHR33121">
    <property type="entry name" value="CYCLIC DI-GMP PHOSPHODIESTERASE PDEF"/>
    <property type="match status" value="1"/>
</dbReference>
<dbReference type="GO" id="GO:0071111">
    <property type="term" value="F:cyclic-guanylate-specific phosphodiesterase activity"/>
    <property type="evidence" value="ECO:0007669"/>
    <property type="project" value="InterPro"/>
</dbReference>
<keyword evidence="3" id="KW-1185">Reference proteome</keyword>
<evidence type="ECO:0000259" key="1">
    <source>
        <dbReference type="PROSITE" id="PS50883"/>
    </source>
</evidence>
<feature type="domain" description="EAL" evidence="1">
    <location>
        <begin position="60"/>
        <end position="316"/>
    </location>
</feature>
<dbReference type="InterPro" id="IPR001633">
    <property type="entry name" value="EAL_dom"/>
</dbReference>
<dbReference type="InterPro" id="IPR050706">
    <property type="entry name" value="Cyclic-di-GMP_PDE-like"/>
</dbReference>
<dbReference type="InterPro" id="IPR035919">
    <property type="entry name" value="EAL_sf"/>
</dbReference>
<dbReference type="SMART" id="SM00052">
    <property type="entry name" value="EAL"/>
    <property type="match status" value="1"/>
</dbReference>
<dbReference type="EMBL" id="NHMK01000037">
    <property type="protein sequence ID" value="OWL93296.1"/>
    <property type="molecule type" value="Genomic_DNA"/>
</dbReference>
<sequence length="320" mass="36104">MLLNLADIPYQVQREALWIERRDVHRLQDLLDVLSSVERSELLAAPCEHAQAQPDAWQTKRLEEWTLRLQTDWFFPATDHLQFHLQPIMDLRSGGVYGYEALVRADWHGELIDAGRLLNAAAAHGQSRAFDAQARRGAIRQAYPLLQAGEILSLNFAPGVVYNPDVCLQTTFQACRDVGADFRRLLFEVTESEAFPDLRLLQRILERYRAEGAQVALDDLGAGFTSLDYLEQLRPDVVKLDRALIRELHGGDPRVPLILALVRYAHDLGIRVVAEGVETEGEFRLVRELDVDYAQGFFLARPAGTPAGLLGECLSAWQRP</sequence>
<evidence type="ECO:0000313" key="3">
    <source>
        <dbReference type="Proteomes" id="UP000197208"/>
    </source>
</evidence>
<accession>A0A2D0A6V1</accession>
<proteinExistence type="predicted"/>
<dbReference type="CDD" id="cd01948">
    <property type="entry name" value="EAL"/>
    <property type="match status" value="1"/>
</dbReference>
<dbReference type="OrthoDB" id="9813903at2"/>
<dbReference type="Proteomes" id="UP000197208">
    <property type="component" value="Unassembled WGS sequence"/>
</dbReference>
<comment type="caution">
    <text evidence="2">The sequence shown here is derived from an EMBL/GenBank/DDBJ whole genome shotgun (WGS) entry which is preliminary data.</text>
</comment>
<organism evidence="2 3">
    <name type="scientific">Deinococcus indicus</name>
    <dbReference type="NCBI Taxonomy" id="223556"/>
    <lineage>
        <taxon>Bacteria</taxon>
        <taxon>Thermotogati</taxon>
        <taxon>Deinococcota</taxon>
        <taxon>Deinococci</taxon>
        <taxon>Deinococcales</taxon>
        <taxon>Deinococcaceae</taxon>
        <taxon>Deinococcus</taxon>
    </lineage>
</organism>
<evidence type="ECO:0000313" key="2">
    <source>
        <dbReference type="EMBL" id="OWL93296.1"/>
    </source>
</evidence>
<dbReference type="SUPFAM" id="SSF141868">
    <property type="entry name" value="EAL domain-like"/>
    <property type="match status" value="1"/>
</dbReference>
<dbReference type="Gene3D" id="3.20.20.450">
    <property type="entry name" value="EAL domain"/>
    <property type="match status" value="1"/>
</dbReference>
<dbReference type="PANTHER" id="PTHR33121:SF15">
    <property type="entry name" value="BLUE LIGHT- AND TEMPERATURE-REGULATED ANTIREPRESSOR BLUF"/>
    <property type="match status" value="1"/>
</dbReference>
<dbReference type="Pfam" id="PF00563">
    <property type="entry name" value="EAL"/>
    <property type="match status" value="1"/>
</dbReference>
<dbReference type="AlphaFoldDB" id="A0A2D0A6V1"/>
<reference evidence="2 3" key="1">
    <citation type="submission" date="2017-05" db="EMBL/GenBank/DDBJ databases">
        <title>De novo genome assembly of Deniococcus indicus strain DR1.</title>
        <authorList>
            <person name="Chauhan D."/>
            <person name="Yennamalli R.M."/>
            <person name="Priyadarshini R."/>
        </authorList>
    </citation>
    <scope>NUCLEOTIDE SEQUENCE [LARGE SCALE GENOMIC DNA]</scope>
    <source>
        <strain evidence="2 3">DR1</strain>
    </source>
</reference>
<gene>
    <name evidence="2" type="ORF">CBQ26_20330</name>
</gene>
<dbReference type="RefSeq" id="WP_088250434.1">
    <property type="nucleotide sequence ID" value="NZ_NHMK01000037.1"/>
</dbReference>
<name>A0A2D0A6V1_9DEIO</name>